<keyword evidence="1" id="KW-1133">Transmembrane helix</keyword>
<comment type="caution">
    <text evidence="2">The sequence shown here is derived from an EMBL/GenBank/DDBJ whole genome shotgun (WGS) entry which is preliminary data.</text>
</comment>
<name>A0A1X1HAC6_STROR</name>
<organism evidence="2 3">
    <name type="scientific">Streptococcus oralis subsp. oralis</name>
    <dbReference type="NCBI Taxonomy" id="1891914"/>
    <lineage>
        <taxon>Bacteria</taxon>
        <taxon>Bacillati</taxon>
        <taxon>Bacillota</taxon>
        <taxon>Bacilli</taxon>
        <taxon>Lactobacillales</taxon>
        <taxon>Streptococcaceae</taxon>
        <taxon>Streptococcus</taxon>
    </lineage>
</organism>
<proteinExistence type="predicted"/>
<gene>
    <name evidence="2" type="ORF">B7721_01120</name>
</gene>
<accession>A0A1X1HAC6</accession>
<protein>
    <recommendedName>
        <fullName evidence="4">Tetratricopeptide repeat protein</fullName>
    </recommendedName>
</protein>
<evidence type="ECO:0000256" key="1">
    <source>
        <dbReference type="SAM" id="Phobius"/>
    </source>
</evidence>
<feature type="transmembrane region" description="Helical" evidence="1">
    <location>
        <begin position="21"/>
        <end position="42"/>
    </location>
</feature>
<evidence type="ECO:0000313" key="2">
    <source>
        <dbReference type="EMBL" id="ORO57417.1"/>
    </source>
</evidence>
<dbReference type="EMBL" id="NCUK01000011">
    <property type="protein sequence ID" value="ORO57417.1"/>
    <property type="molecule type" value="Genomic_DNA"/>
</dbReference>
<sequence>MLDNISKNILNWSSVRICSILEVYILFYLRWTIIATAISLLFVKSTVVTTLLLIFLILLTIIVVITHFLVNHVAEVILYEQVNFTKYVSLLTETYERRPDNKIGNLNALNMGLARCSFYQGNFSEAIQYTERIRVKRSKWNVKRIYELNIVFIESLSYLHLREIDDISKLSIPCDWEKIKRIDKNRMLDLIEPVSKILNGEVNDYFDTTEPKNKLARIMFSYYGALNAQLKGDEARSRSLFESIAHENPELFYVQEAQKYLEGEN</sequence>
<evidence type="ECO:0000313" key="3">
    <source>
        <dbReference type="Proteomes" id="UP000193669"/>
    </source>
</evidence>
<keyword evidence="1" id="KW-0472">Membrane</keyword>
<dbReference type="RefSeq" id="WP_084877100.1">
    <property type="nucleotide sequence ID" value="NZ_NCUK01000011.1"/>
</dbReference>
<feature type="transmembrane region" description="Helical" evidence="1">
    <location>
        <begin position="48"/>
        <end position="70"/>
    </location>
</feature>
<keyword evidence="1" id="KW-0812">Transmembrane</keyword>
<evidence type="ECO:0008006" key="4">
    <source>
        <dbReference type="Google" id="ProtNLM"/>
    </source>
</evidence>
<dbReference type="AlphaFoldDB" id="A0A1X1HAC6"/>
<reference evidence="2 3" key="1">
    <citation type="journal article" date="2016" name="Eur. J. Clin. Microbiol. Infect. Dis.">
        <title>Whole genome sequencing as a tool for phylogenetic analysis of clinical strains of Mitis group streptococci.</title>
        <authorList>
            <person name="Rasmussen L.H."/>
            <person name="Dargis R."/>
            <person name="Hojholt K."/>
            <person name="Christensen J.J."/>
            <person name="Skovgaard O."/>
            <person name="Justesen U.S."/>
            <person name="Rosenvinge F.S."/>
            <person name="Moser C."/>
            <person name="Lukjancenko O."/>
            <person name="Rasmussen S."/>
            <person name="Nielsen X.C."/>
        </authorList>
    </citation>
    <scope>NUCLEOTIDE SEQUENCE [LARGE SCALE GENOMIC DNA]</scope>
    <source>
        <strain evidence="2 3">RH_57980_07</strain>
    </source>
</reference>
<dbReference type="Proteomes" id="UP000193669">
    <property type="component" value="Unassembled WGS sequence"/>
</dbReference>